<dbReference type="Pfam" id="PF04480">
    <property type="entry name" value="DUF559"/>
    <property type="match status" value="1"/>
</dbReference>
<dbReference type="Gene3D" id="3.40.960.10">
    <property type="entry name" value="VSR Endonuclease"/>
    <property type="match status" value="1"/>
</dbReference>
<feature type="domain" description="DUF559" evidence="2">
    <location>
        <begin position="315"/>
        <end position="391"/>
    </location>
</feature>
<feature type="region of interest" description="Disordered" evidence="1">
    <location>
        <begin position="137"/>
        <end position="167"/>
    </location>
</feature>
<comment type="caution">
    <text evidence="4">The sequence shown here is derived from an EMBL/GenBank/DDBJ whole genome shotgun (WGS) entry which is preliminary data.</text>
</comment>
<accession>A0A6I5MYE7</accession>
<dbReference type="Proteomes" id="UP000469292">
    <property type="component" value="Unassembled WGS sequence"/>
</dbReference>
<sequence>MKCIEARFDRQGMLMIGEFQNRSKPVSCRCLKCGVEADYVPYTVWGREDGRTGRPACDVCYYRWKFYEPRYHSFFLENHTDKQIAERCDKAKLDLIKVFRENGHDYAALVKCRRCQRRTVKDWGDIGFGCVCLSRTGSPKPPSRKKSSSRLPEDDADSMSKQSPLRQPLSECCPEIAAQWVYEMNGRFTPETVKGTSRRKIWWRCESCGKVWQENPYARLHNRPLWRCRDCEIPLGSLAYCAPDLAEEWAPENPVSAWHVTATGQTVFIPEWICRNDPSHRWHAKVETRYHGGSPCPDCKERGKSRVELEYCEAAKAMFNEVKSGPILTNQKFSRGTRWRPDILFLFEEAEVAVEYDGAYWHQDKRETDLRKSLDLLDAGYRVVRLREDSLPGLDITDAAYLELHIDSAHPMPESAMLAIKDWLLK</sequence>
<dbReference type="InterPro" id="IPR025487">
    <property type="entry name" value="DUF4379"/>
</dbReference>
<feature type="domain" description="Treble clef zinc finger" evidence="3">
    <location>
        <begin position="176"/>
        <end position="232"/>
    </location>
</feature>
<evidence type="ECO:0000313" key="5">
    <source>
        <dbReference type="Proteomes" id="UP000469292"/>
    </source>
</evidence>
<evidence type="ECO:0000313" key="4">
    <source>
        <dbReference type="EMBL" id="NEG69216.1"/>
    </source>
</evidence>
<protein>
    <submittedName>
        <fullName evidence="4">DUF559 domain-containing protein</fullName>
    </submittedName>
</protein>
<dbReference type="Pfam" id="PF14311">
    <property type="entry name" value="DUF4379"/>
    <property type="match status" value="2"/>
</dbReference>
<dbReference type="AlphaFoldDB" id="A0A6I5MYE7"/>
<dbReference type="EMBL" id="VYSG01000001">
    <property type="protein sequence ID" value="NEG69216.1"/>
    <property type="molecule type" value="Genomic_DNA"/>
</dbReference>
<keyword evidence="5" id="KW-1185">Reference proteome</keyword>
<gene>
    <name evidence="4" type="ORF">F6S87_00950</name>
</gene>
<dbReference type="InterPro" id="IPR007569">
    <property type="entry name" value="DUF559"/>
</dbReference>
<name>A0A6I5MYE7_9BIFI</name>
<dbReference type="PANTHER" id="PTHR37317:SF1">
    <property type="entry name" value="ZINC-RIBBON DOMAIN-CONTAINING PROTEIN-RELATED"/>
    <property type="match status" value="1"/>
</dbReference>
<feature type="domain" description="Treble clef zinc finger" evidence="3">
    <location>
        <begin position="245"/>
        <end position="302"/>
    </location>
</feature>
<dbReference type="PANTHER" id="PTHR37317">
    <property type="entry name" value="BLR8090 PROTEIN"/>
    <property type="match status" value="1"/>
</dbReference>
<proteinExistence type="predicted"/>
<organism evidence="4 5">
    <name type="scientific">Bifidobacterium choloepi</name>
    <dbReference type="NCBI Taxonomy" id="2614131"/>
    <lineage>
        <taxon>Bacteria</taxon>
        <taxon>Bacillati</taxon>
        <taxon>Actinomycetota</taxon>
        <taxon>Actinomycetes</taxon>
        <taxon>Bifidobacteriales</taxon>
        <taxon>Bifidobacteriaceae</taxon>
        <taxon>Bifidobacterium</taxon>
    </lineage>
</organism>
<evidence type="ECO:0000256" key="1">
    <source>
        <dbReference type="SAM" id="MobiDB-lite"/>
    </source>
</evidence>
<evidence type="ECO:0000259" key="2">
    <source>
        <dbReference type="Pfam" id="PF04480"/>
    </source>
</evidence>
<reference evidence="4 5" key="1">
    <citation type="submission" date="2019-09" db="EMBL/GenBank/DDBJ databases">
        <title>Phylogenetic characterization of a novel taxon of the genus Bifidobacterium: Bifidobacterium choloepi sp. nov.</title>
        <authorList>
            <person name="Modesto M."/>
            <person name="Satti M."/>
        </authorList>
    </citation>
    <scope>NUCLEOTIDE SEQUENCE [LARGE SCALE GENOMIC DNA]</scope>
    <source>
        <strain evidence="4 5">BRDM6</strain>
    </source>
</reference>
<evidence type="ECO:0000259" key="3">
    <source>
        <dbReference type="Pfam" id="PF14311"/>
    </source>
</evidence>